<evidence type="ECO:0000256" key="7">
    <source>
        <dbReference type="SAM" id="SignalP"/>
    </source>
</evidence>
<dbReference type="KEGG" id="els:105006430"/>
<dbReference type="PANTHER" id="PTHR13439">
    <property type="entry name" value="CT120 PROTEIN"/>
    <property type="match status" value="1"/>
</dbReference>
<dbReference type="GO" id="GO:0007009">
    <property type="term" value="P:plasma membrane organization"/>
    <property type="evidence" value="ECO:0007669"/>
    <property type="project" value="TreeGrafter"/>
</dbReference>
<dbReference type="InterPro" id="IPR050846">
    <property type="entry name" value="TLCD"/>
</dbReference>
<dbReference type="AlphaFoldDB" id="A0AAY5KYS9"/>
<dbReference type="PROSITE" id="PS50922">
    <property type="entry name" value="TLC"/>
    <property type="match status" value="1"/>
</dbReference>
<dbReference type="Proteomes" id="UP000265140">
    <property type="component" value="Chromosome 7"/>
</dbReference>
<keyword evidence="10" id="KW-1185">Reference proteome</keyword>
<feature type="transmembrane region" description="Helical" evidence="6">
    <location>
        <begin position="152"/>
        <end position="171"/>
    </location>
</feature>
<evidence type="ECO:0000259" key="8">
    <source>
        <dbReference type="PROSITE" id="PS50922"/>
    </source>
</evidence>
<evidence type="ECO:0000256" key="4">
    <source>
        <dbReference type="ARBA" id="ARBA00023136"/>
    </source>
</evidence>
<evidence type="ECO:0000256" key="1">
    <source>
        <dbReference type="ARBA" id="ARBA00004141"/>
    </source>
</evidence>
<dbReference type="GO" id="GO:0005886">
    <property type="term" value="C:plasma membrane"/>
    <property type="evidence" value="ECO:0007669"/>
    <property type="project" value="TreeGrafter"/>
</dbReference>
<dbReference type="GO" id="GO:0097035">
    <property type="term" value="P:regulation of membrane lipid distribution"/>
    <property type="evidence" value="ECO:0007669"/>
    <property type="project" value="TreeGrafter"/>
</dbReference>
<evidence type="ECO:0000256" key="6">
    <source>
        <dbReference type="SAM" id="Phobius"/>
    </source>
</evidence>
<feature type="signal peptide" evidence="7">
    <location>
        <begin position="1"/>
        <end position="19"/>
    </location>
</feature>
<dbReference type="InterPro" id="IPR006634">
    <property type="entry name" value="TLC-dom"/>
</dbReference>
<keyword evidence="3 6" id="KW-1133">Transmembrane helix</keyword>
<feature type="transmembrane region" description="Helical" evidence="6">
    <location>
        <begin position="192"/>
        <end position="213"/>
    </location>
</feature>
<name>A0AAY5KYS9_ESOLU</name>
<dbReference type="GeneTree" id="ENSGT01010000222313"/>
<organism evidence="9 10">
    <name type="scientific">Esox lucius</name>
    <name type="common">Northern pike</name>
    <dbReference type="NCBI Taxonomy" id="8010"/>
    <lineage>
        <taxon>Eukaryota</taxon>
        <taxon>Metazoa</taxon>
        <taxon>Chordata</taxon>
        <taxon>Craniata</taxon>
        <taxon>Vertebrata</taxon>
        <taxon>Euteleostomi</taxon>
        <taxon>Actinopterygii</taxon>
        <taxon>Neopterygii</taxon>
        <taxon>Teleostei</taxon>
        <taxon>Protacanthopterygii</taxon>
        <taxon>Esociformes</taxon>
        <taxon>Esocidae</taxon>
        <taxon>Esox</taxon>
    </lineage>
</organism>
<reference evidence="9" key="3">
    <citation type="submission" date="2025-09" db="UniProtKB">
        <authorList>
            <consortium name="Ensembl"/>
        </authorList>
    </citation>
    <scope>IDENTIFICATION</scope>
</reference>
<feature type="chain" id="PRO_5044204114" description="TLC domain-containing protein" evidence="7">
    <location>
        <begin position="20"/>
        <end position="276"/>
    </location>
</feature>
<evidence type="ECO:0000256" key="2">
    <source>
        <dbReference type="ARBA" id="ARBA00022692"/>
    </source>
</evidence>
<comment type="subcellular location">
    <subcellularLocation>
        <location evidence="1">Membrane</location>
        <topology evidence="1">Multi-pass membrane protein</topology>
    </subcellularLocation>
</comment>
<evidence type="ECO:0000256" key="3">
    <source>
        <dbReference type="ARBA" id="ARBA00022989"/>
    </source>
</evidence>
<dbReference type="GO" id="GO:0055091">
    <property type="term" value="P:phospholipid homeostasis"/>
    <property type="evidence" value="ECO:0007669"/>
    <property type="project" value="TreeGrafter"/>
</dbReference>
<accession>A0AAY5KYS9</accession>
<keyword evidence="7" id="KW-0732">Signal</keyword>
<proteinExistence type="predicted"/>
<sequence length="276" mass="32290">MELCDWSVSLCVWFVSACADLCEHWPWRCVCVCSLFFRLLHTALRRLPRPERVCTHPWRNWKWNNLSVSMVHSTVTAVWAHASVAHSPVMLEDMYSASSPLAYLLVCFSTGYFIQDAADILFSGFARASWEFLLHHFLVLFCFLYSIVTRNYVSGVIVALFVEVNSIFLHTRQMMRLAGADTSSYPYSVVRLLNLITYVFFRLGAQFLITRFILLNYTWLEHAHYFLAAIGAMNIMMLVYLWRLVRADFMTRQQPCHHDNGRSRTCDKDHRFLKED</sequence>
<evidence type="ECO:0000256" key="5">
    <source>
        <dbReference type="PROSITE-ProRule" id="PRU00205"/>
    </source>
</evidence>
<dbReference type="SMART" id="SM00724">
    <property type="entry name" value="TLC"/>
    <property type="match status" value="1"/>
</dbReference>
<dbReference type="PANTHER" id="PTHR13439:SF5">
    <property type="entry name" value="TLC DOMAIN-CONTAINING PROTEIN 1"/>
    <property type="match status" value="1"/>
</dbReference>
<dbReference type="Pfam" id="PF03798">
    <property type="entry name" value="TRAM_LAG1_CLN8"/>
    <property type="match status" value="1"/>
</dbReference>
<evidence type="ECO:0000313" key="10">
    <source>
        <dbReference type="Proteomes" id="UP000265140"/>
    </source>
</evidence>
<dbReference type="GO" id="GO:0071709">
    <property type="term" value="P:membrane assembly"/>
    <property type="evidence" value="ECO:0007669"/>
    <property type="project" value="TreeGrafter"/>
</dbReference>
<keyword evidence="2 5" id="KW-0812">Transmembrane</keyword>
<dbReference type="Ensembl" id="ENSELUT00000105646.1">
    <property type="protein sequence ID" value="ENSELUP00000094024.1"/>
    <property type="gene ID" value="ENSELUG00000035729.1"/>
</dbReference>
<feature type="transmembrane region" description="Helical" evidence="6">
    <location>
        <begin position="225"/>
        <end position="245"/>
    </location>
</feature>
<reference evidence="9 10" key="1">
    <citation type="submission" date="2020-02" db="EMBL/GenBank/DDBJ databases">
        <title>Esox lucius (northern pike) genome, fEsoLuc1, primary haplotype.</title>
        <authorList>
            <person name="Myers G."/>
            <person name="Karagic N."/>
            <person name="Meyer A."/>
            <person name="Pippel M."/>
            <person name="Reichard M."/>
            <person name="Winkler S."/>
            <person name="Tracey A."/>
            <person name="Sims Y."/>
            <person name="Howe K."/>
            <person name="Rhie A."/>
            <person name="Formenti G."/>
            <person name="Durbin R."/>
            <person name="Fedrigo O."/>
            <person name="Jarvis E.D."/>
        </authorList>
    </citation>
    <scope>NUCLEOTIDE SEQUENCE [LARGE SCALE GENOMIC DNA]</scope>
</reference>
<gene>
    <name evidence="9" type="primary">TLCD1</name>
</gene>
<evidence type="ECO:0000313" key="9">
    <source>
        <dbReference type="Ensembl" id="ENSELUP00000094024.1"/>
    </source>
</evidence>
<reference evidence="9" key="2">
    <citation type="submission" date="2025-08" db="UniProtKB">
        <authorList>
            <consortium name="Ensembl"/>
        </authorList>
    </citation>
    <scope>IDENTIFICATION</scope>
</reference>
<protein>
    <recommendedName>
        <fullName evidence="8">TLC domain-containing protein</fullName>
    </recommendedName>
</protein>
<keyword evidence="4 5" id="KW-0472">Membrane</keyword>
<feature type="domain" description="TLC" evidence="8">
    <location>
        <begin position="58"/>
        <end position="253"/>
    </location>
</feature>